<proteinExistence type="predicted"/>
<evidence type="ECO:0000256" key="6">
    <source>
        <dbReference type="ARBA" id="ARBA00037847"/>
    </source>
</evidence>
<dbReference type="Proteomes" id="UP000002009">
    <property type="component" value="Chromosome 7"/>
</dbReference>
<protein>
    <recommendedName>
        <fullName evidence="10">Transmembrane protein 53</fullName>
    </recommendedName>
</protein>
<keyword evidence="5" id="KW-0539">Nucleus</keyword>
<dbReference type="AlphaFoldDB" id="C1EAR3"/>
<feature type="transmembrane region" description="Helical" evidence="7">
    <location>
        <begin position="161"/>
        <end position="181"/>
    </location>
</feature>
<accession>C1EAR3</accession>
<reference evidence="8 9" key="1">
    <citation type="journal article" date="2009" name="Science">
        <title>Green evolution and dynamic adaptations revealed by genomes of the marine picoeukaryotes Micromonas.</title>
        <authorList>
            <person name="Worden A.Z."/>
            <person name="Lee J.H."/>
            <person name="Mock T."/>
            <person name="Rouze P."/>
            <person name="Simmons M.P."/>
            <person name="Aerts A.L."/>
            <person name="Allen A.E."/>
            <person name="Cuvelier M.L."/>
            <person name="Derelle E."/>
            <person name="Everett M.V."/>
            <person name="Foulon E."/>
            <person name="Grimwood J."/>
            <person name="Gundlach H."/>
            <person name="Henrissat B."/>
            <person name="Napoli C."/>
            <person name="McDonald S.M."/>
            <person name="Parker M.S."/>
            <person name="Rombauts S."/>
            <person name="Salamov A."/>
            <person name="Von Dassow P."/>
            <person name="Badger J.H."/>
            <person name="Coutinho P.M."/>
            <person name="Demir E."/>
            <person name="Dubchak I."/>
            <person name="Gentemann C."/>
            <person name="Eikrem W."/>
            <person name="Gready J.E."/>
            <person name="John U."/>
            <person name="Lanier W."/>
            <person name="Lindquist E.A."/>
            <person name="Lucas S."/>
            <person name="Mayer K.F."/>
            <person name="Moreau H."/>
            <person name="Not F."/>
            <person name="Otillar R."/>
            <person name="Panaud O."/>
            <person name="Pangilinan J."/>
            <person name="Paulsen I."/>
            <person name="Piegu B."/>
            <person name="Poliakov A."/>
            <person name="Robbens S."/>
            <person name="Schmutz J."/>
            <person name="Toulza E."/>
            <person name="Wyss T."/>
            <person name="Zelensky A."/>
            <person name="Zhou K."/>
            <person name="Armbrust E.V."/>
            <person name="Bhattacharya D."/>
            <person name="Goodenough U.W."/>
            <person name="Van de Peer Y."/>
            <person name="Grigoriev I.V."/>
        </authorList>
    </citation>
    <scope>NUCLEOTIDE SEQUENCE [LARGE SCALE GENOMIC DNA]</scope>
    <source>
        <strain evidence="9">RCC299 / NOUM17</strain>
    </source>
</reference>
<evidence type="ECO:0000313" key="9">
    <source>
        <dbReference type="Proteomes" id="UP000002009"/>
    </source>
</evidence>
<dbReference type="RefSeq" id="XP_002503648.1">
    <property type="nucleotide sequence ID" value="XM_002503602.1"/>
</dbReference>
<evidence type="ECO:0000256" key="7">
    <source>
        <dbReference type="SAM" id="Phobius"/>
    </source>
</evidence>
<gene>
    <name evidence="8" type="ORF">MICPUN_60166</name>
</gene>
<dbReference type="InParanoid" id="C1EAR3"/>
<evidence type="ECO:0000256" key="2">
    <source>
        <dbReference type="ARBA" id="ARBA00022692"/>
    </source>
</evidence>
<evidence type="ECO:0000313" key="8">
    <source>
        <dbReference type="EMBL" id="ACO64906.1"/>
    </source>
</evidence>
<comment type="subcellular location">
    <subcellularLocation>
        <location evidence="6">Endomembrane system</location>
        <topology evidence="6">Single-pass membrane protein</topology>
    </subcellularLocation>
    <subcellularLocation>
        <location evidence="1">Nucleus membrane</location>
    </subcellularLocation>
</comment>
<evidence type="ECO:0000256" key="3">
    <source>
        <dbReference type="ARBA" id="ARBA00022989"/>
    </source>
</evidence>
<keyword evidence="9" id="KW-1185">Reference proteome</keyword>
<sequence>MEPVVLDLPDEYKSSRENTPFVVVVGWVGAKDRNVKKYTDELRAMGCVTLRSIQGTWDCFSPFASGRRKFARRLLTKAREARAELGMSKSPLYLMFMSNGGCWSHATMTQCGMLEPGGEFEDLGPHLKGRVFDSSPAKMTLRNGPKVVCVSMGVRNTAARAVVHALFYVYGVVAFLLVVAATGSTTMHIDEFWRTCASAPRTCRELYLYSDADEITDPRPLSELIAARKCTGSSEEGCDIVEVRWKDSRHCAHLVDERDEYLDALRGFIV</sequence>
<dbReference type="OMA" id="PLYLMFM"/>
<dbReference type="Pfam" id="PF05705">
    <property type="entry name" value="DUF829"/>
    <property type="match status" value="1"/>
</dbReference>
<dbReference type="EMBL" id="CP001328">
    <property type="protein sequence ID" value="ACO64906.1"/>
    <property type="molecule type" value="Genomic_DNA"/>
</dbReference>
<dbReference type="PANTHER" id="PTHR12265:SF30">
    <property type="entry name" value="TRANSMEMBRANE PROTEIN 53"/>
    <property type="match status" value="1"/>
</dbReference>
<dbReference type="PANTHER" id="PTHR12265">
    <property type="entry name" value="TRANSMEMBRANE PROTEIN 53"/>
    <property type="match status" value="1"/>
</dbReference>
<dbReference type="GeneID" id="8245280"/>
<keyword evidence="2 7" id="KW-0812">Transmembrane</keyword>
<dbReference type="OrthoDB" id="564271at2759"/>
<dbReference type="eggNOG" id="KOG2521">
    <property type="taxonomic scope" value="Eukaryota"/>
</dbReference>
<evidence type="ECO:0000256" key="5">
    <source>
        <dbReference type="ARBA" id="ARBA00023242"/>
    </source>
</evidence>
<dbReference type="KEGG" id="mis:MICPUN_60166"/>
<evidence type="ECO:0000256" key="4">
    <source>
        <dbReference type="ARBA" id="ARBA00023136"/>
    </source>
</evidence>
<evidence type="ECO:0008006" key="10">
    <source>
        <dbReference type="Google" id="ProtNLM"/>
    </source>
</evidence>
<evidence type="ECO:0000256" key="1">
    <source>
        <dbReference type="ARBA" id="ARBA00004126"/>
    </source>
</evidence>
<keyword evidence="3 7" id="KW-1133">Transmembrane helix</keyword>
<name>C1EAR3_MICCC</name>
<organism evidence="8 9">
    <name type="scientific">Micromonas commoda (strain RCC299 / NOUM17 / CCMP2709)</name>
    <name type="common">Picoplanktonic green alga</name>
    <dbReference type="NCBI Taxonomy" id="296587"/>
    <lineage>
        <taxon>Eukaryota</taxon>
        <taxon>Viridiplantae</taxon>
        <taxon>Chlorophyta</taxon>
        <taxon>Mamiellophyceae</taxon>
        <taxon>Mamiellales</taxon>
        <taxon>Mamiellaceae</taxon>
        <taxon>Micromonas</taxon>
    </lineage>
</organism>
<dbReference type="InterPro" id="IPR008547">
    <property type="entry name" value="DUF829_TMEM53"/>
</dbReference>
<keyword evidence="4 7" id="KW-0472">Membrane</keyword>
<dbReference type="GO" id="GO:0031965">
    <property type="term" value="C:nuclear membrane"/>
    <property type="evidence" value="ECO:0007669"/>
    <property type="project" value="UniProtKB-SubCell"/>
</dbReference>